<dbReference type="EMBL" id="OU896709">
    <property type="protein sequence ID" value="CAG9819509.1"/>
    <property type="molecule type" value="Genomic_DNA"/>
</dbReference>
<evidence type="ECO:0000259" key="13">
    <source>
        <dbReference type="Pfam" id="PF01902"/>
    </source>
</evidence>
<protein>
    <recommendedName>
        <fullName evidence="4">Diphthine--ammonia ligase</fullName>
        <ecNumber evidence="3">6.3.1.14</ecNumber>
    </recommendedName>
    <alternativeName>
        <fullName evidence="9">ATP-binding domain-containing protein 4</fullName>
    </alternativeName>
    <alternativeName>
        <fullName evidence="8">Diphthamide synthase</fullName>
    </alternativeName>
    <alternativeName>
        <fullName evidence="10">Diphthamide synthetase</fullName>
    </alternativeName>
    <alternativeName>
        <fullName evidence="11">Protein DPH6 homolog</fullName>
    </alternativeName>
</protein>
<dbReference type="PANTHER" id="PTHR12196:SF2">
    <property type="entry name" value="DIPHTHINE--AMMONIA LIGASE"/>
    <property type="match status" value="1"/>
</dbReference>
<proteinExistence type="inferred from homology"/>
<comment type="pathway">
    <text evidence="1">Protein modification; peptidyl-diphthamide biosynthesis.</text>
</comment>
<dbReference type="FunFam" id="3.90.1490.10:FF:000001">
    <property type="entry name" value="Diphthine--ammonia ligase"/>
    <property type="match status" value="1"/>
</dbReference>
<feature type="domain" description="Diphthamide synthase" evidence="13">
    <location>
        <begin position="1"/>
        <end position="221"/>
    </location>
</feature>
<dbReference type="GO" id="GO:0017183">
    <property type="term" value="P:protein histidyl modification to diphthamide"/>
    <property type="evidence" value="ECO:0007669"/>
    <property type="project" value="TreeGrafter"/>
</dbReference>
<evidence type="ECO:0000256" key="2">
    <source>
        <dbReference type="ARBA" id="ARBA00008496"/>
    </source>
</evidence>
<dbReference type="SUPFAM" id="SSF52402">
    <property type="entry name" value="Adenine nucleotide alpha hydrolases-like"/>
    <property type="match status" value="1"/>
</dbReference>
<accession>A0A9N9SIG4</accession>
<dbReference type="AlphaFoldDB" id="A0A9N9SIG4"/>
<keyword evidence="5" id="KW-0436">Ligase</keyword>
<sequence>MKVVALISGGKDSTFNMMQCIAAGHKIVALANLSPHSKTELDSFMYQSVGHEAIDLIAAAMDLPLYKRETLGISYERGKTYKPSDNDEVEDLYLLLEQIKTEVDIEAVSVGAILSDYQRVRVENVCIRLGLTPLAYLWQRNQEELLDEMIRCEVDAILIKVACLGLETKHLGRSLSLMQPHLLAMHEKYGVNVCGEGGEYETLTLDCPLFKSRIVIEDSELVVQSDDPIAPVGYLIFKQLSLELKLPALDLHSRLEGLPLKDSDGYVTDQSEEAFEVLERALEEDEEERIPNPPTNNVNYVPLNIFQKPTSVKSKDGWLWIGGIQGNSSDSLESMYQAMNILKLELSINGHSIQDVCSVTMFINDMQKFAALNKLYLETFNFTNPPTRACVQVPFNENCPVRIETLSWRQPDNVSGDNNIERQTMHVQSRSHWAPANIGPYSQSVRVKNFVYLEKIFVAGQIGLVSGSMEMVKGGVKSECRLALRHLKRLLKAVDSNFSLSNVVQGTCYVTDKSYIETARKMWESRTNNALVEYVVVTGLPRGSAVEWHVWAHKYNNQFDYEERGKCIDKYSISIYRRWNHESNQAAILCHVAHPEADVTMDDDVFREAMGYTIEKLRQGHEEDKASAISLRIFYSVSKGKLKESSLFAGYFANLANDMALSFTLVPVVALRNEQTILSICGVKVP</sequence>
<dbReference type="GO" id="GO:0017178">
    <property type="term" value="F:diphthine-ammonia ligase activity"/>
    <property type="evidence" value="ECO:0007669"/>
    <property type="project" value="UniProtKB-EC"/>
</dbReference>
<dbReference type="Pfam" id="PF01042">
    <property type="entry name" value="Ribonuc_L-PSP"/>
    <property type="match status" value="2"/>
</dbReference>
<reference evidence="14" key="1">
    <citation type="submission" date="2022-01" db="EMBL/GenBank/DDBJ databases">
        <authorList>
            <person name="King R."/>
        </authorList>
    </citation>
    <scope>NUCLEOTIDE SEQUENCE</scope>
</reference>
<evidence type="ECO:0000256" key="3">
    <source>
        <dbReference type="ARBA" id="ARBA00012089"/>
    </source>
</evidence>
<dbReference type="InterPro" id="IPR014729">
    <property type="entry name" value="Rossmann-like_a/b/a_fold"/>
</dbReference>
<evidence type="ECO:0000256" key="7">
    <source>
        <dbReference type="ARBA" id="ARBA00022840"/>
    </source>
</evidence>
<comment type="catalytic activity">
    <reaction evidence="12">
        <text>diphthine-[translation elongation factor 2] + NH4(+) + ATP = diphthamide-[translation elongation factor 2] + AMP + diphosphate + H(+)</text>
        <dbReference type="Rhea" id="RHEA:19753"/>
        <dbReference type="Rhea" id="RHEA-COMP:10172"/>
        <dbReference type="Rhea" id="RHEA-COMP:10174"/>
        <dbReference type="ChEBI" id="CHEBI:15378"/>
        <dbReference type="ChEBI" id="CHEBI:16692"/>
        <dbReference type="ChEBI" id="CHEBI:28938"/>
        <dbReference type="ChEBI" id="CHEBI:30616"/>
        <dbReference type="ChEBI" id="CHEBI:33019"/>
        <dbReference type="ChEBI" id="CHEBI:82696"/>
        <dbReference type="ChEBI" id="CHEBI:456215"/>
        <dbReference type="EC" id="6.3.1.14"/>
    </reaction>
</comment>
<dbReference type="InterPro" id="IPR002761">
    <property type="entry name" value="Diphthami_syn_dom"/>
</dbReference>
<evidence type="ECO:0000256" key="12">
    <source>
        <dbReference type="ARBA" id="ARBA00048108"/>
    </source>
</evidence>
<keyword evidence="15" id="KW-1185">Reference proteome</keyword>
<dbReference type="InterPro" id="IPR035959">
    <property type="entry name" value="RutC-like_sf"/>
</dbReference>
<dbReference type="Pfam" id="PF01902">
    <property type="entry name" value="Diphthami_syn_2"/>
    <property type="match status" value="1"/>
</dbReference>
<evidence type="ECO:0000256" key="9">
    <source>
        <dbReference type="ARBA" id="ARBA00031202"/>
    </source>
</evidence>
<evidence type="ECO:0000313" key="15">
    <source>
        <dbReference type="Proteomes" id="UP001153737"/>
    </source>
</evidence>
<evidence type="ECO:0000256" key="1">
    <source>
        <dbReference type="ARBA" id="ARBA00005156"/>
    </source>
</evidence>
<reference evidence="14" key="2">
    <citation type="submission" date="2022-10" db="EMBL/GenBank/DDBJ databases">
        <authorList>
            <consortium name="ENA_rothamsted_submissions"/>
            <consortium name="culmorum"/>
            <person name="King R."/>
        </authorList>
    </citation>
    <scope>NUCLEOTIDE SEQUENCE</scope>
</reference>
<dbReference type="FunFam" id="3.40.50.620:FF:000069">
    <property type="entry name" value="diphthine--ammonia ligase"/>
    <property type="match status" value="1"/>
</dbReference>
<evidence type="ECO:0000256" key="4">
    <source>
        <dbReference type="ARBA" id="ARBA00018426"/>
    </source>
</evidence>
<dbReference type="OrthoDB" id="686384at2759"/>
<comment type="similarity">
    <text evidence="2">Belongs to the Diphthine--ammonia ligase family.</text>
</comment>
<keyword evidence="6" id="KW-0547">Nucleotide-binding</keyword>
<evidence type="ECO:0000313" key="14">
    <source>
        <dbReference type="EMBL" id="CAG9819509.1"/>
    </source>
</evidence>
<dbReference type="CDD" id="cd06156">
    <property type="entry name" value="eu_AANH_C_2"/>
    <property type="match status" value="1"/>
</dbReference>
<dbReference type="NCBIfam" id="TIGR00290">
    <property type="entry name" value="MJ0570_dom"/>
    <property type="match status" value="1"/>
</dbReference>
<gene>
    <name evidence="14" type="ORF">PHAECO_LOCUS7184</name>
</gene>
<dbReference type="SUPFAM" id="SSF55298">
    <property type="entry name" value="YjgF-like"/>
    <property type="match status" value="2"/>
</dbReference>
<dbReference type="Proteomes" id="UP001153737">
    <property type="component" value="Chromosome 3"/>
</dbReference>
<dbReference type="GO" id="GO:0005524">
    <property type="term" value="F:ATP binding"/>
    <property type="evidence" value="ECO:0007669"/>
    <property type="project" value="UniProtKB-KW"/>
</dbReference>
<dbReference type="EC" id="6.3.1.14" evidence="3"/>
<dbReference type="Gene3D" id="3.30.1330.40">
    <property type="entry name" value="RutC-like"/>
    <property type="match status" value="2"/>
</dbReference>
<evidence type="ECO:0000256" key="5">
    <source>
        <dbReference type="ARBA" id="ARBA00022598"/>
    </source>
</evidence>
<dbReference type="Gene3D" id="3.90.1490.10">
    <property type="entry name" value="putative n-type atp pyrophosphatase, domain 2"/>
    <property type="match status" value="1"/>
</dbReference>
<dbReference type="FunFam" id="3.30.1330.40:FF:000010">
    <property type="entry name" value="Diphthine--ammonia ligase"/>
    <property type="match status" value="1"/>
</dbReference>
<evidence type="ECO:0000256" key="10">
    <source>
        <dbReference type="ARBA" id="ARBA00031552"/>
    </source>
</evidence>
<dbReference type="InterPro" id="IPR030662">
    <property type="entry name" value="DPH6/MJ0570"/>
</dbReference>
<dbReference type="CDD" id="cd01994">
    <property type="entry name" value="AANH_PF0828-like"/>
    <property type="match status" value="1"/>
</dbReference>
<organism evidence="14 15">
    <name type="scientific">Phaedon cochleariae</name>
    <name type="common">Mustard beetle</name>
    <dbReference type="NCBI Taxonomy" id="80249"/>
    <lineage>
        <taxon>Eukaryota</taxon>
        <taxon>Metazoa</taxon>
        <taxon>Ecdysozoa</taxon>
        <taxon>Arthropoda</taxon>
        <taxon>Hexapoda</taxon>
        <taxon>Insecta</taxon>
        <taxon>Pterygota</taxon>
        <taxon>Neoptera</taxon>
        <taxon>Endopterygota</taxon>
        <taxon>Coleoptera</taxon>
        <taxon>Polyphaga</taxon>
        <taxon>Cucujiformia</taxon>
        <taxon>Chrysomeloidea</taxon>
        <taxon>Chrysomelidae</taxon>
        <taxon>Chrysomelinae</taxon>
        <taxon>Chrysomelini</taxon>
        <taxon>Phaedon</taxon>
    </lineage>
</organism>
<dbReference type="InterPro" id="IPR006175">
    <property type="entry name" value="YjgF/YER057c/UK114"/>
</dbReference>
<evidence type="ECO:0000256" key="8">
    <source>
        <dbReference type="ARBA" id="ARBA00029814"/>
    </source>
</evidence>
<evidence type="ECO:0000256" key="6">
    <source>
        <dbReference type="ARBA" id="ARBA00022741"/>
    </source>
</evidence>
<dbReference type="Gene3D" id="3.40.50.620">
    <property type="entry name" value="HUPs"/>
    <property type="match status" value="1"/>
</dbReference>
<evidence type="ECO:0000256" key="11">
    <source>
        <dbReference type="ARBA" id="ARBA00032849"/>
    </source>
</evidence>
<name>A0A9N9SIG4_PHACE</name>
<dbReference type="PANTHER" id="PTHR12196">
    <property type="entry name" value="DOMAIN OF UNKNOWN FUNCTION 71 DUF71 -CONTAINING PROTEIN"/>
    <property type="match status" value="1"/>
</dbReference>
<keyword evidence="7" id="KW-0067">ATP-binding</keyword>